<dbReference type="Gene3D" id="2.40.290.10">
    <property type="match status" value="1"/>
</dbReference>
<dbReference type="SUPFAM" id="SSF100939">
    <property type="entry name" value="SPOC domain-like"/>
    <property type="match status" value="1"/>
</dbReference>
<dbReference type="PIRSF" id="PIRSF006493">
    <property type="entry name" value="Prok_Ku"/>
    <property type="match status" value="1"/>
</dbReference>
<dbReference type="GO" id="GO:0003690">
    <property type="term" value="F:double-stranded DNA binding"/>
    <property type="evidence" value="ECO:0007669"/>
    <property type="project" value="UniProtKB-UniRule"/>
</dbReference>
<comment type="subunit">
    <text evidence="2">Homodimer. Interacts with LigD.</text>
</comment>
<dbReference type="PANTHER" id="PTHR41251">
    <property type="entry name" value="NON-HOMOLOGOUS END JOINING PROTEIN KU"/>
    <property type="match status" value="1"/>
</dbReference>
<proteinExistence type="inferred from homology"/>
<dbReference type="NCBIfam" id="TIGR02772">
    <property type="entry name" value="Ku_bact"/>
    <property type="match status" value="1"/>
</dbReference>
<dbReference type="EMBL" id="FNRL01000002">
    <property type="protein sequence ID" value="SEA02146.1"/>
    <property type="molecule type" value="Genomic_DNA"/>
</dbReference>
<keyword evidence="2" id="KW-0234">DNA repair</keyword>
<dbReference type="CDD" id="cd00789">
    <property type="entry name" value="KU_like"/>
    <property type="match status" value="1"/>
</dbReference>
<dbReference type="Pfam" id="PF02735">
    <property type="entry name" value="Ku"/>
    <property type="match status" value="1"/>
</dbReference>
<organism evidence="4 5">
    <name type="scientific">Chitinophaga terrae</name>
    <name type="common">ex Kim and Jung 2007</name>
    <dbReference type="NCBI Taxonomy" id="408074"/>
    <lineage>
        <taxon>Bacteria</taxon>
        <taxon>Pseudomonadati</taxon>
        <taxon>Bacteroidota</taxon>
        <taxon>Chitinophagia</taxon>
        <taxon>Chitinophagales</taxon>
        <taxon>Chitinophagaceae</taxon>
        <taxon>Chitinophaga</taxon>
    </lineage>
</organism>
<evidence type="ECO:0000313" key="5">
    <source>
        <dbReference type="Proteomes" id="UP000199656"/>
    </source>
</evidence>
<keyword evidence="2" id="KW-0227">DNA damage</keyword>
<dbReference type="PANTHER" id="PTHR41251:SF1">
    <property type="entry name" value="NON-HOMOLOGOUS END JOINING PROTEIN KU"/>
    <property type="match status" value="1"/>
</dbReference>
<dbReference type="SMART" id="SM00559">
    <property type="entry name" value="Ku78"/>
    <property type="match status" value="1"/>
</dbReference>
<dbReference type="InterPro" id="IPR016194">
    <property type="entry name" value="SPOC-like_C_dom_sf"/>
</dbReference>
<comment type="function">
    <text evidence="2">With LigD forms a non-homologous end joining (NHEJ) DNA repair enzyme, which repairs dsDNA breaks with reduced fidelity. Binds linear dsDNA with 5'- and 3'- overhangs but not closed circular dsDNA nor ssDNA. Recruits and stimulates the ligase activity of LigD.</text>
</comment>
<keyword evidence="1 2" id="KW-0238">DNA-binding</keyword>
<dbReference type="STRING" id="408074.SAMN05660909_00456"/>
<dbReference type="HAMAP" id="MF_01875">
    <property type="entry name" value="Prokaryotic_Ku"/>
    <property type="match status" value="1"/>
</dbReference>
<protein>
    <recommendedName>
        <fullName evidence="2">Non-homologous end joining protein Ku</fullName>
    </recommendedName>
</protein>
<evidence type="ECO:0000259" key="3">
    <source>
        <dbReference type="SMART" id="SM00559"/>
    </source>
</evidence>
<dbReference type="GO" id="GO:0006303">
    <property type="term" value="P:double-strand break repair via nonhomologous end joining"/>
    <property type="evidence" value="ECO:0007669"/>
    <property type="project" value="UniProtKB-UniRule"/>
</dbReference>
<comment type="similarity">
    <text evidence="2">Belongs to the prokaryotic Ku family.</text>
</comment>
<evidence type="ECO:0000313" key="4">
    <source>
        <dbReference type="EMBL" id="SEA02146.1"/>
    </source>
</evidence>
<gene>
    <name evidence="2" type="primary">ku</name>
    <name evidence="4" type="ORF">SAMN05660909_00456</name>
</gene>
<keyword evidence="2" id="KW-0233">DNA recombination</keyword>
<dbReference type="OrthoDB" id="9795084at2"/>
<dbReference type="RefSeq" id="WP_089758258.1">
    <property type="nucleotide sequence ID" value="NZ_BKAT01000010.1"/>
</dbReference>
<evidence type="ECO:0000256" key="2">
    <source>
        <dbReference type="HAMAP-Rule" id="MF_01875"/>
    </source>
</evidence>
<sequence>MRAIWSGSIGFGLVNIPVKLYSATQDSRLDLDMLDSKNGAHIKFLRVNENTGKEVPWEQIKKGYLYNDEYVMLDDSDFEAASPKRSKIIEIESFVEEVEIDDIYFETPYFIEPAKGGEKAYELLFQTLKKTGKAGLSRFVLRSQEHLAVVRPRENYLLLQQLRFEEEVRSAEDLNLPKNIRLQKKELDMAIELVKQYTTEFDISAYKDDYKAELMKIIKAKASGKKPTVKKLEVVHTKSDNLFDQLKASLNKPASKKRAS</sequence>
<keyword evidence="5" id="KW-1185">Reference proteome</keyword>
<name>A0A1H3XRZ9_9BACT</name>
<dbReference type="InterPro" id="IPR009187">
    <property type="entry name" value="Prok_Ku"/>
</dbReference>
<feature type="domain" description="Ku" evidence="3">
    <location>
        <begin position="52"/>
        <end position="179"/>
    </location>
</feature>
<reference evidence="5" key="1">
    <citation type="submission" date="2016-10" db="EMBL/GenBank/DDBJ databases">
        <authorList>
            <person name="Varghese N."/>
            <person name="Submissions S."/>
        </authorList>
    </citation>
    <scope>NUCLEOTIDE SEQUENCE [LARGE SCALE GENOMIC DNA]</scope>
    <source>
        <strain evidence="5">DSM 23920</strain>
    </source>
</reference>
<dbReference type="InterPro" id="IPR006164">
    <property type="entry name" value="DNA_bd_Ku70/Ku80"/>
</dbReference>
<dbReference type="GO" id="GO:0006310">
    <property type="term" value="P:DNA recombination"/>
    <property type="evidence" value="ECO:0007669"/>
    <property type="project" value="UniProtKB-KW"/>
</dbReference>
<dbReference type="Proteomes" id="UP000199656">
    <property type="component" value="Unassembled WGS sequence"/>
</dbReference>
<dbReference type="AlphaFoldDB" id="A0A1H3XRZ9"/>
<accession>A0A1H3XRZ9</accession>
<evidence type="ECO:0000256" key="1">
    <source>
        <dbReference type="ARBA" id="ARBA00023125"/>
    </source>
</evidence>